<proteinExistence type="predicted"/>
<evidence type="ECO:0000313" key="1">
    <source>
        <dbReference type="EMBL" id="TKB51824.1"/>
    </source>
</evidence>
<dbReference type="Gene3D" id="6.10.280.50">
    <property type="match status" value="1"/>
</dbReference>
<keyword evidence="2" id="KW-1185">Reference proteome</keyword>
<dbReference type="Proteomes" id="UP000305675">
    <property type="component" value="Unassembled WGS sequence"/>
</dbReference>
<sequence>MIVQDHSLVNDFPAYVNRIQELNLSDDTFHKMYNEYHELDREVRRIEEGIENTTDEYIEALKLKRLNLKDELFNRIKQA</sequence>
<dbReference type="AlphaFoldDB" id="A0A4U1BK61"/>
<comment type="caution">
    <text evidence="1">The sequence shown here is derived from an EMBL/GenBank/DDBJ whole genome shotgun (WGS) entry which is preliminary data.</text>
</comment>
<organism evidence="1 2">
    <name type="scientific">Ferrimonas aestuarii</name>
    <dbReference type="NCBI Taxonomy" id="2569539"/>
    <lineage>
        <taxon>Bacteria</taxon>
        <taxon>Pseudomonadati</taxon>
        <taxon>Pseudomonadota</taxon>
        <taxon>Gammaproteobacteria</taxon>
        <taxon>Alteromonadales</taxon>
        <taxon>Ferrimonadaceae</taxon>
        <taxon>Ferrimonas</taxon>
    </lineage>
</organism>
<dbReference type="OrthoDB" id="1263265at2"/>
<gene>
    <name evidence="1" type="ORF">FCL42_17095</name>
</gene>
<dbReference type="Pfam" id="PF04325">
    <property type="entry name" value="DUF465"/>
    <property type="match status" value="1"/>
</dbReference>
<accession>A0A4U1BK61</accession>
<dbReference type="InterPro" id="IPR007420">
    <property type="entry name" value="DUF465"/>
</dbReference>
<protein>
    <submittedName>
        <fullName evidence="1">DUF465 domain-containing protein</fullName>
    </submittedName>
</protein>
<dbReference type="RefSeq" id="WP_136864728.1">
    <property type="nucleotide sequence ID" value="NZ_SWCJ01000017.1"/>
</dbReference>
<reference evidence="1 2" key="1">
    <citation type="submission" date="2019-04" db="EMBL/GenBank/DDBJ databases">
        <authorList>
            <person name="Hwang J.C."/>
        </authorList>
    </citation>
    <scope>NUCLEOTIDE SEQUENCE [LARGE SCALE GENOMIC DNA]</scope>
    <source>
        <strain evidence="1 2">IMCC35002</strain>
    </source>
</reference>
<dbReference type="EMBL" id="SWCJ01000017">
    <property type="protein sequence ID" value="TKB51824.1"/>
    <property type="molecule type" value="Genomic_DNA"/>
</dbReference>
<evidence type="ECO:0000313" key="2">
    <source>
        <dbReference type="Proteomes" id="UP000305675"/>
    </source>
</evidence>
<dbReference type="InterPro" id="IPR038444">
    <property type="entry name" value="DUF465_sf"/>
</dbReference>
<name>A0A4U1BK61_9GAMM</name>